<dbReference type="Gene3D" id="3.40.50.300">
    <property type="entry name" value="P-loop containing nucleotide triphosphate hydrolases"/>
    <property type="match status" value="1"/>
</dbReference>
<dbReference type="PRINTS" id="PR00328">
    <property type="entry name" value="SAR1GTPBP"/>
</dbReference>
<sequence>MGPNLQKQVKARKFKTIPHVVLMGLDSSGKSTLLYRLQRGVIMETTPTIGFNVVTLELNKKTMLTVWDVGGQERLRSNWKHYLDGCKVLVFVIDASDRSRAEEAKIALKTILSDHNMEDIPLMVLANKTDVPNAMELNEVCQKLDLASCTERVWEIQTCSALKGQGLQQAFLTVAKLVQKQ</sequence>
<keyword evidence="11" id="KW-1185">Reference proteome</keyword>
<dbReference type="SMART" id="SM00175">
    <property type="entry name" value="RAB"/>
    <property type="match status" value="1"/>
</dbReference>
<organism evidence="10 11">
    <name type="scientific">Bagarius yarrelli</name>
    <name type="common">Goonch</name>
    <name type="synonym">Bagrus yarrelli</name>
    <dbReference type="NCBI Taxonomy" id="175774"/>
    <lineage>
        <taxon>Eukaryota</taxon>
        <taxon>Metazoa</taxon>
        <taxon>Chordata</taxon>
        <taxon>Craniata</taxon>
        <taxon>Vertebrata</taxon>
        <taxon>Euteleostomi</taxon>
        <taxon>Actinopterygii</taxon>
        <taxon>Neopterygii</taxon>
        <taxon>Teleostei</taxon>
        <taxon>Ostariophysi</taxon>
        <taxon>Siluriformes</taxon>
        <taxon>Sisoridae</taxon>
        <taxon>Sisorinae</taxon>
        <taxon>Bagarius</taxon>
    </lineage>
</organism>
<comment type="caution">
    <text evidence="10">The sequence shown here is derived from an EMBL/GenBank/DDBJ whole genome shotgun (WGS) entry which is preliminary data.</text>
</comment>
<dbReference type="Proteomes" id="UP000319801">
    <property type="component" value="Unassembled WGS sequence"/>
</dbReference>
<keyword evidence="8" id="KW-0479">Metal-binding</keyword>
<gene>
    <name evidence="10" type="ORF">Baya_1294</name>
</gene>
<keyword evidence="8" id="KW-0460">Magnesium</keyword>
<evidence type="ECO:0000256" key="8">
    <source>
        <dbReference type="PIRSR" id="PIRSR606689-2"/>
    </source>
</evidence>
<dbReference type="InterPro" id="IPR024156">
    <property type="entry name" value="Small_GTPase_ARF"/>
</dbReference>
<evidence type="ECO:0000256" key="3">
    <source>
        <dbReference type="ARBA" id="ARBA00023134"/>
    </source>
</evidence>
<evidence type="ECO:0000256" key="6">
    <source>
        <dbReference type="ARBA" id="ARBA00072409"/>
    </source>
</evidence>
<feature type="binding site" evidence="7">
    <location>
        <begin position="127"/>
        <end position="130"/>
    </location>
    <ligand>
        <name>GTP</name>
        <dbReference type="ChEBI" id="CHEBI:37565"/>
    </ligand>
</feature>
<protein>
    <recommendedName>
        <fullName evidence="6">ADP-ribosylation factor-like protein 11</fullName>
    </recommendedName>
</protein>
<dbReference type="SUPFAM" id="SSF52540">
    <property type="entry name" value="P-loop containing nucleoside triphosphate hydrolases"/>
    <property type="match status" value="1"/>
</dbReference>
<evidence type="ECO:0000313" key="11">
    <source>
        <dbReference type="Proteomes" id="UP000319801"/>
    </source>
</evidence>
<dbReference type="InterPro" id="IPR005225">
    <property type="entry name" value="Small_GTP-bd"/>
</dbReference>
<dbReference type="FunFam" id="3.40.50.300:FF:000898">
    <property type="entry name" value="ADP-ribosylation factor-like protein 11"/>
    <property type="match status" value="1"/>
</dbReference>
<dbReference type="NCBIfam" id="TIGR00231">
    <property type="entry name" value="small_GTP"/>
    <property type="match status" value="1"/>
</dbReference>
<accession>A0A556TKS1</accession>
<proteinExistence type="inferred from homology"/>
<evidence type="ECO:0000256" key="2">
    <source>
        <dbReference type="ARBA" id="ARBA00022741"/>
    </source>
</evidence>
<evidence type="ECO:0000256" key="9">
    <source>
        <dbReference type="RuleBase" id="RU003925"/>
    </source>
</evidence>
<dbReference type="PROSITE" id="PS51417">
    <property type="entry name" value="ARF"/>
    <property type="match status" value="1"/>
</dbReference>
<dbReference type="OrthoDB" id="8484332at2759"/>
<dbReference type="GO" id="GO:0003924">
    <property type="term" value="F:GTPase activity"/>
    <property type="evidence" value="ECO:0007669"/>
    <property type="project" value="InterPro"/>
</dbReference>
<dbReference type="PROSITE" id="PS51419">
    <property type="entry name" value="RAB"/>
    <property type="match status" value="1"/>
</dbReference>
<feature type="binding site" evidence="7">
    <location>
        <begin position="24"/>
        <end position="31"/>
    </location>
    <ligand>
        <name>GTP</name>
        <dbReference type="ChEBI" id="CHEBI:37565"/>
    </ligand>
</feature>
<feature type="binding site" evidence="8">
    <location>
        <position position="48"/>
    </location>
    <ligand>
        <name>Mg(2+)</name>
        <dbReference type="ChEBI" id="CHEBI:18420"/>
    </ligand>
</feature>
<dbReference type="InterPro" id="IPR006689">
    <property type="entry name" value="Small_GTPase_ARF/SAR"/>
</dbReference>
<keyword evidence="4" id="KW-0449">Lipoprotein</keyword>
<evidence type="ECO:0000256" key="7">
    <source>
        <dbReference type="PIRSR" id="PIRSR606689-1"/>
    </source>
</evidence>
<comment type="similarity">
    <text evidence="9">Belongs to the small GTPase superfamily. Arf family.</text>
</comment>
<evidence type="ECO:0000256" key="4">
    <source>
        <dbReference type="ARBA" id="ARBA00023288"/>
    </source>
</evidence>
<dbReference type="InterPro" id="IPR027417">
    <property type="entry name" value="P-loop_NTPase"/>
</dbReference>
<feature type="binding site" evidence="8">
    <location>
        <position position="31"/>
    </location>
    <ligand>
        <name>Mg(2+)</name>
        <dbReference type="ChEBI" id="CHEBI:18420"/>
    </ligand>
</feature>
<feature type="binding site" evidence="7">
    <location>
        <position position="71"/>
    </location>
    <ligand>
        <name>GTP</name>
        <dbReference type="ChEBI" id="CHEBI:37565"/>
    </ligand>
</feature>
<comment type="function">
    <text evidence="5">May play a role in apoptosis. May act as a tumor suppressor.</text>
</comment>
<evidence type="ECO:0000256" key="1">
    <source>
        <dbReference type="ARBA" id="ARBA00022707"/>
    </source>
</evidence>
<dbReference type="SMART" id="SM00177">
    <property type="entry name" value="ARF"/>
    <property type="match status" value="1"/>
</dbReference>
<reference evidence="10 11" key="1">
    <citation type="journal article" date="2019" name="Genome Biol. Evol.">
        <title>Whole-Genome Sequencing of the Giant Devil Catfish, Bagarius yarrelli.</title>
        <authorList>
            <person name="Jiang W."/>
            <person name="Lv Y."/>
            <person name="Cheng L."/>
            <person name="Yang K."/>
            <person name="Chao B."/>
            <person name="Wang X."/>
            <person name="Li Y."/>
            <person name="Pan X."/>
            <person name="You X."/>
            <person name="Zhang Y."/>
            <person name="Yang J."/>
            <person name="Li J."/>
            <person name="Zhang X."/>
            <person name="Liu S."/>
            <person name="Sun C."/>
            <person name="Yang J."/>
            <person name="Shi Q."/>
        </authorList>
    </citation>
    <scope>NUCLEOTIDE SEQUENCE [LARGE SCALE GENOMIC DNA]</scope>
    <source>
        <strain evidence="10">JWS20170419001</strain>
        <tissue evidence="10">Muscle</tissue>
    </source>
</reference>
<dbReference type="GO" id="GO:0046872">
    <property type="term" value="F:metal ion binding"/>
    <property type="evidence" value="ECO:0007669"/>
    <property type="project" value="UniProtKB-KW"/>
</dbReference>
<dbReference type="Pfam" id="PF00025">
    <property type="entry name" value="Arf"/>
    <property type="match status" value="1"/>
</dbReference>
<evidence type="ECO:0000256" key="5">
    <source>
        <dbReference type="ARBA" id="ARBA00054648"/>
    </source>
</evidence>
<keyword evidence="3 7" id="KW-0342">GTP-binding</keyword>
<name>A0A556TKS1_BAGYA</name>
<dbReference type="AlphaFoldDB" id="A0A556TKS1"/>
<evidence type="ECO:0000313" key="10">
    <source>
        <dbReference type="EMBL" id="TSK17914.1"/>
    </source>
</evidence>
<keyword evidence="1" id="KW-0519">Myristate</keyword>
<dbReference type="SMART" id="SM00178">
    <property type="entry name" value="SAR"/>
    <property type="match status" value="1"/>
</dbReference>
<dbReference type="EMBL" id="VCAZ01000004">
    <property type="protein sequence ID" value="TSK17914.1"/>
    <property type="molecule type" value="Genomic_DNA"/>
</dbReference>
<keyword evidence="2 7" id="KW-0547">Nucleotide-binding</keyword>
<dbReference type="PANTHER" id="PTHR11711">
    <property type="entry name" value="ADP RIBOSYLATION FACTOR-RELATED"/>
    <property type="match status" value="1"/>
</dbReference>
<dbReference type="GO" id="GO:0005525">
    <property type="term" value="F:GTP binding"/>
    <property type="evidence" value="ECO:0007669"/>
    <property type="project" value="UniProtKB-KW"/>
</dbReference>